<evidence type="ECO:0000313" key="1">
    <source>
        <dbReference type="EMBL" id="QTE03456.1"/>
    </source>
</evidence>
<proteinExistence type="predicted"/>
<accession>A0A8A4XCM2</accession>
<sequence>MLQLFACQSFSKLQNDAHVGLEGRLDVTAQERRRTSTMDLLLVHLVRSAADCTWVLRPQMVEDGVLQVRAGRRRMGIRALGDREVLLPASNSEASILGDHSPTCITMRTYAKNYKSHPSTVERPSRVDYKNRTAHEWDVRLDIVNGFTSAKALEHAVAHKAKIQYCLIGAEEAPDNIKAIHETGTFNPQKPGSEEIHIHVALVLKEAATRADVLQLLRGPRSIGLGNEYAVPRNPKFTYAGWLAHHTKVFTKINADGPYKLLEFGDLPMDAYDEATCWKVIRMIKKFGNEEMTKRFKGYSDKADEYKLAKAIRTLDEVPPVEDMLKHEVQEKLGGEVLFVAANVPRRD</sequence>
<reference evidence="1" key="1">
    <citation type="submission" date="2020-10" db="EMBL/GenBank/DDBJ databases">
        <title>CRESS DNA virus dark matter in the feces of wild birds.</title>
        <authorList>
            <person name="Yang S."/>
            <person name="Zhang W."/>
        </authorList>
    </citation>
    <scope>NUCLEOTIDE SEQUENCE</scope>
    <source>
        <strain evidence="1">Gps222cir2</strain>
    </source>
</reference>
<organism evidence="1">
    <name type="scientific">Chrysolophus pictus CRESS-DNA-virus sp</name>
    <dbReference type="NCBI Taxonomy" id="2815020"/>
    <lineage>
        <taxon>Viruses</taxon>
        <taxon>Monodnaviria</taxon>
        <taxon>Shotokuvirae</taxon>
        <taxon>Cressdnaviricota</taxon>
    </lineage>
</organism>
<dbReference type="EMBL" id="MW182801">
    <property type="protein sequence ID" value="QTE03456.1"/>
    <property type="molecule type" value="Genomic_DNA"/>
</dbReference>
<name>A0A8A4XCM2_9VIRU</name>
<protein>
    <submittedName>
        <fullName evidence="1">Replication-associated protein</fullName>
    </submittedName>
</protein>